<sequence>MMTVKEILDNFANDNEVYLDGYLIYHSDGDLSLIDKDYGNNYLKAPFLKVKNKGLSDNLENSVSLYCGGSSRLFHYARVRGHVFIDDDENHCLDVEELMVEDGGKWHSIDLNKPYEPRSSDGITWEDIFRDDNL</sequence>
<protein>
    <submittedName>
        <fullName evidence="1">Uncharacterized protein</fullName>
    </submittedName>
</protein>
<reference evidence="2" key="1">
    <citation type="submission" date="2015-09" db="EMBL/GenBank/DDBJ databases">
        <title>Cronobacter genome sequencing and assembly.</title>
        <authorList>
            <person name="Descombes P."/>
            <person name="Baert L."/>
            <person name="Ngom-Bru C."/>
            <person name="Barretto C."/>
        </authorList>
    </citation>
    <scope>NUCLEOTIDE SEQUENCE [LARGE SCALE GENOMIC DNA]</scope>
    <source>
        <strain evidence="2">LMG 26250</strain>
        <plasmid evidence="2">pCCO1</plasmid>
    </source>
</reference>
<gene>
    <name evidence="1" type="ORF">AFK62_20180</name>
</gene>
<organism evidence="1 2">
    <name type="scientific">Cronobacter condimenti 1330</name>
    <dbReference type="NCBI Taxonomy" id="1073999"/>
    <lineage>
        <taxon>Bacteria</taxon>
        <taxon>Pseudomonadati</taxon>
        <taxon>Pseudomonadota</taxon>
        <taxon>Gammaproteobacteria</taxon>
        <taxon>Enterobacterales</taxon>
        <taxon>Enterobacteriaceae</taxon>
        <taxon>Cronobacter</taxon>
    </lineage>
</organism>
<dbReference type="RefSeq" id="WP_050555014.1">
    <property type="nucleotide sequence ID" value="NZ_CAKW01000061.1"/>
</dbReference>
<dbReference type="Proteomes" id="UP000067320">
    <property type="component" value="Plasmid pCCO1"/>
</dbReference>
<accession>A0ABN4IK39</accession>
<keyword evidence="2" id="KW-1185">Reference proteome</keyword>
<dbReference type="EMBL" id="CP012265">
    <property type="protein sequence ID" value="ALB64866.1"/>
    <property type="molecule type" value="Genomic_DNA"/>
</dbReference>
<reference evidence="1 2" key="2">
    <citation type="journal article" date="2016" name="Genome Announc.">
        <title>Fully Closed Genome Sequences of Five Type Strains of the Genus Cronobacter and One Cronobacter sakazakii Strain.</title>
        <authorList>
            <person name="Moine D."/>
            <person name="Kassam M."/>
            <person name="Baert L."/>
            <person name="Tang Y."/>
            <person name="Barretto C."/>
            <person name="Ngom Bru C."/>
            <person name="Klijn A."/>
            <person name="Descombes P."/>
        </authorList>
    </citation>
    <scope>NUCLEOTIDE SEQUENCE [LARGE SCALE GENOMIC DNA]</scope>
    <source>
        <strain evidence="1 2">LMG 26250</strain>
    </source>
</reference>
<evidence type="ECO:0000313" key="1">
    <source>
        <dbReference type="EMBL" id="ALB64866.1"/>
    </source>
</evidence>
<evidence type="ECO:0000313" key="2">
    <source>
        <dbReference type="Proteomes" id="UP000067320"/>
    </source>
</evidence>
<name>A0ABN4IK39_9ENTR</name>
<geneLocation type="plasmid" evidence="1 2">
    <name>pCCO1</name>
</geneLocation>
<keyword evidence="1" id="KW-0614">Plasmid</keyword>
<proteinExistence type="predicted"/>